<feature type="compositionally biased region" description="Acidic residues" evidence="1">
    <location>
        <begin position="269"/>
        <end position="278"/>
    </location>
</feature>
<dbReference type="EMBL" id="JBICCN010000232">
    <property type="protein sequence ID" value="KAL3085215.1"/>
    <property type="molecule type" value="Genomic_DNA"/>
</dbReference>
<feature type="compositionally biased region" description="Basic and acidic residues" evidence="1">
    <location>
        <begin position="288"/>
        <end position="298"/>
    </location>
</feature>
<sequence>MPTAFVGVQRQQQMLGTILEEEWMDEELFSGAQNEEQRRPWHKKQQKANFGAKKTKGGGGREGGRVGKMVDWWMGRGDKWPNEAEEEEGQKRDKQQMVTLAKTTIQLSPSRERDGTKTTENGMDRDTTQKFNISNNTNSCTMPTSFIVGKSRTIPLKNGWNTPKAIEKTDRSKSEDRGNEVSVSLQVVREHNVTISASCCFGGVAEKKFPPLFATTTAHRGMPLSFCKNEKGSKSGNRTPMGAEVRANGAAGDVVRKLELRMVDIELEEGEDEEDGMEEEKHKWRRREWHDGSRHQLECEEEEKEDKGGAAPTAAQPKQTTTGWAQFKRNREQQQRERREDGVFPPIRRLCPPQKYSSPYSSPTFVPFPPNCSTAQSAVATNFARANSALPLLSPLCSPQTAPPWLNISNGSSSGVGSSVSSVSPKSTDGEGERDNGKNNGHKMEQFQQQFRRTTNSWTSRPHCTPCGGTSADYRVISLDMRPEPGRLEDFVPEVERERSKKAMDGTIGEFDNCTDTTKAKKTTTGEYAAASFTNAKTVVRENRNYDLQSVDCWRRWSSLRRMPTTTNAEKGGGGGGTLPTKKRETKRTEEGRNDGEDEALRRDEWGRLIVDRREWRQFLAEQRTPSSRRVESRIRLLDACNDSNNNSETDDGFEQYRKIGTRKKPMVVVLDGGGKEKGKQQQKLAYDEDKKLLRSATMNNGNCNGNGRTTTTALLMRMKKENGDKKWRQRKEEDEEEEEIWEG</sequence>
<feature type="compositionally biased region" description="Basic and acidic residues" evidence="1">
    <location>
        <begin position="110"/>
        <end position="128"/>
    </location>
</feature>
<feature type="compositionally biased region" description="Basic and acidic residues" evidence="1">
    <location>
        <begin position="720"/>
        <end position="733"/>
    </location>
</feature>
<feature type="compositionally biased region" description="Low complexity" evidence="1">
    <location>
        <begin position="309"/>
        <end position="322"/>
    </location>
</feature>
<feature type="compositionally biased region" description="Polar residues" evidence="1">
    <location>
        <begin position="96"/>
        <end position="109"/>
    </location>
</feature>
<keyword evidence="3" id="KW-1185">Reference proteome</keyword>
<organism evidence="2 3">
    <name type="scientific">Heterodera schachtii</name>
    <name type="common">Sugarbeet cyst nematode worm</name>
    <name type="synonym">Tylenchus schachtii</name>
    <dbReference type="NCBI Taxonomy" id="97005"/>
    <lineage>
        <taxon>Eukaryota</taxon>
        <taxon>Metazoa</taxon>
        <taxon>Ecdysozoa</taxon>
        <taxon>Nematoda</taxon>
        <taxon>Chromadorea</taxon>
        <taxon>Rhabditida</taxon>
        <taxon>Tylenchina</taxon>
        <taxon>Tylenchomorpha</taxon>
        <taxon>Tylenchoidea</taxon>
        <taxon>Heteroderidae</taxon>
        <taxon>Heteroderinae</taxon>
        <taxon>Heterodera</taxon>
    </lineage>
</organism>
<dbReference type="Proteomes" id="UP001620645">
    <property type="component" value="Unassembled WGS sequence"/>
</dbReference>
<name>A0ABD2J528_HETSC</name>
<feature type="compositionally biased region" description="Basic and acidic residues" evidence="1">
    <location>
        <begin position="587"/>
        <end position="598"/>
    </location>
</feature>
<feature type="region of interest" description="Disordered" evidence="1">
    <location>
        <begin position="159"/>
        <end position="178"/>
    </location>
</feature>
<feature type="region of interest" description="Disordered" evidence="1">
    <location>
        <begin position="720"/>
        <end position="744"/>
    </location>
</feature>
<proteinExistence type="predicted"/>
<dbReference type="AlphaFoldDB" id="A0ABD2J528"/>
<accession>A0ABD2J528</accession>
<feature type="region of interest" description="Disordered" evidence="1">
    <location>
        <begin position="564"/>
        <end position="598"/>
    </location>
</feature>
<feature type="region of interest" description="Disordered" evidence="1">
    <location>
        <begin position="31"/>
        <end position="136"/>
    </location>
</feature>
<feature type="region of interest" description="Disordered" evidence="1">
    <location>
        <begin position="269"/>
        <end position="359"/>
    </location>
</feature>
<evidence type="ECO:0000313" key="3">
    <source>
        <dbReference type="Proteomes" id="UP001620645"/>
    </source>
</evidence>
<comment type="caution">
    <text evidence="2">The sequence shown here is derived from an EMBL/GenBank/DDBJ whole genome shotgun (WGS) entry which is preliminary data.</text>
</comment>
<feature type="region of interest" description="Disordered" evidence="1">
    <location>
        <begin position="408"/>
        <end position="441"/>
    </location>
</feature>
<evidence type="ECO:0000256" key="1">
    <source>
        <dbReference type="SAM" id="MobiDB-lite"/>
    </source>
</evidence>
<feature type="compositionally biased region" description="Low complexity" evidence="1">
    <location>
        <begin position="411"/>
        <end position="424"/>
    </location>
</feature>
<feature type="compositionally biased region" description="Acidic residues" evidence="1">
    <location>
        <begin position="734"/>
        <end position="744"/>
    </location>
</feature>
<feature type="compositionally biased region" description="Basic and acidic residues" evidence="1">
    <location>
        <begin position="165"/>
        <end position="178"/>
    </location>
</feature>
<evidence type="ECO:0000313" key="2">
    <source>
        <dbReference type="EMBL" id="KAL3085215.1"/>
    </source>
</evidence>
<feature type="compositionally biased region" description="Basic and acidic residues" evidence="1">
    <location>
        <begin position="329"/>
        <end position="342"/>
    </location>
</feature>
<feature type="compositionally biased region" description="Basic and acidic residues" evidence="1">
    <location>
        <begin position="428"/>
        <end position="441"/>
    </location>
</feature>
<protein>
    <submittedName>
        <fullName evidence="2">Uncharacterized protein</fullName>
    </submittedName>
</protein>
<reference evidence="2 3" key="1">
    <citation type="submission" date="2024-10" db="EMBL/GenBank/DDBJ databases">
        <authorList>
            <person name="Kim D."/>
        </authorList>
    </citation>
    <scope>NUCLEOTIDE SEQUENCE [LARGE SCALE GENOMIC DNA]</scope>
    <source>
        <strain evidence="2">Taebaek</strain>
    </source>
</reference>
<gene>
    <name evidence="2" type="ORF">niasHS_010284</name>
</gene>